<evidence type="ECO:0000313" key="2">
    <source>
        <dbReference type="Proteomes" id="UP000028878"/>
    </source>
</evidence>
<name>A0A1L1PQA0_HYDIT</name>
<keyword evidence="2" id="KW-1185">Reference proteome</keyword>
<protein>
    <recommendedName>
        <fullName evidence="3">Thymidine phosphorylase</fullName>
    </recommendedName>
</protein>
<sequence length="703" mass="78498">MLPPFVADALAMPNSPLPALDLCLKEALDQCRQWIPVWIDRVHALLRERELIQTQPHERLALLEAHQSVHRQRDVVARHWLSALADRIEQAPAAPGQARKPALSLDELELMGDDQVHERVETARVQQTAMLSADDAFNEFTSRLSTAQGFKVVNADLNPLRVQIFVETLLSALKSLDVTPAARARWLQVGAKPLGESLDVFYRHLAAWLGAQGVQPAGYAVVMAPESRVLPDEALAGQDLLEGPMSDQEALLTLDHLHQLLVGDLDGGDATRRTNDSMTRALAGEVVTLMMQRIAADKRLLKPVRNHLQEMKPALLELATSNPRFFADRNNPARRLLDAVTARSLAFTSEQDEGYSGFLQELRHVVYELRRPSKTDLSERFPTLLDQLRQSEDRAVPRGEREARGRAVQTLVKVEQRKLLAEKIANEFRARPDYAKAPGPVRRFLTGVWAQVVAKARIDEADNPPMTSGDANSKRYVDILADLLWSSQLALASQNRPRLVRIIPPVLRTLREGLDSIDYPRDKVEAFFQTLMGLHEAAYKTQRSSEAAAAAPATAEPEADASVLNPDDAELWMRQHEAKETNFYDESLPETTQPGFQATQPMQRDWIDIKAEMVLRDATSLTVGSWFDLQQEGQALRVQLTWASPHGTLFLFGTASGKSMSMTRRGVDRLIEQDKLRVVADHSVVDEALDAVAQQALRNSGKR</sequence>
<dbReference type="InterPro" id="IPR012434">
    <property type="entry name" value="DUF1631"/>
</dbReference>
<dbReference type="Proteomes" id="UP000028878">
    <property type="component" value="Unassembled WGS sequence"/>
</dbReference>
<dbReference type="AlphaFoldDB" id="A0A1L1PQA0"/>
<reference evidence="2" key="1">
    <citation type="submission" date="2014-11" db="EMBL/GenBank/DDBJ databases">
        <title>Draft genome sequence of Hydrogenophaga intermedia S1.</title>
        <authorList>
            <person name="Gan H.M."/>
            <person name="Chew T.H."/>
            <person name="Stolz A."/>
        </authorList>
    </citation>
    <scope>NUCLEOTIDE SEQUENCE [LARGE SCALE GENOMIC DNA]</scope>
    <source>
        <strain evidence="2">S1</strain>
    </source>
</reference>
<organism evidence="1 2">
    <name type="scientific">Hydrogenophaga intermedia</name>
    <dbReference type="NCBI Taxonomy" id="65786"/>
    <lineage>
        <taxon>Bacteria</taxon>
        <taxon>Pseudomonadati</taxon>
        <taxon>Pseudomonadota</taxon>
        <taxon>Betaproteobacteria</taxon>
        <taxon>Burkholderiales</taxon>
        <taxon>Comamonadaceae</taxon>
        <taxon>Hydrogenophaga</taxon>
    </lineage>
</organism>
<evidence type="ECO:0008006" key="3">
    <source>
        <dbReference type="Google" id="ProtNLM"/>
    </source>
</evidence>
<gene>
    <name evidence="1" type="ORF">BN948_03534</name>
</gene>
<evidence type="ECO:0000313" key="1">
    <source>
        <dbReference type="EMBL" id="CDN89097.1"/>
    </source>
</evidence>
<dbReference type="EMBL" id="CCAE010000035">
    <property type="protein sequence ID" value="CDN89097.1"/>
    <property type="molecule type" value="Genomic_DNA"/>
</dbReference>
<accession>A0A1L1PQA0</accession>
<proteinExistence type="predicted"/>
<dbReference type="Pfam" id="PF07793">
    <property type="entry name" value="DUF1631"/>
    <property type="match status" value="2"/>
</dbReference>